<dbReference type="HOGENOM" id="CLU_2129033_0_0_10"/>
<name>B3QZ02_CHLT3</name>
<evidence type="ECO:0000313" key="2">
    <source>
        <dbReference type="Proteomes" id="UP000001208"/>
    </source>
</evidence>
<keyword evidence="2" id="KW-1185">Reference proteome</keyword>
<dbReference type="Proteomes" id="UP000001208">
    <property type="component" value="Chromosome"/>
</dbReference>
<organism evidence="1 2">
    <name type="scientific">Chloroherpeton thalassium (strain ATCC 35110 / GB-78)</name>
    <dbReference type="NCBI Taxonomy" id="517418"/>
    <lineage>
        <taxon>Bacteria</taxon>
        <taxon>Pseudomonadati</taxon>
        <taxon>Chlorobiota</taxon>
        <taxon>Chlorobiia</taxon>
        <taxon>Chlorobiales</taxon>
        <taxon>Chloroherpetonaceae</taxon>
        <taxon>Chloroherpeton</taxon>
    </lineage>
</organism>
<sequence>MVIDVFRNLNLMVMFRMFSHFLGHSSETSAQKQMMVQAIEEPVVEVEAEEEVRQINCATACMNCDNYDDGRHHCKKMGYPIPHDLSLANPCKGNNFTLRVFKGDRLAQLRRMH</sequence>
<dbReference type="eggNOG" id="ENOG502ZH14">
    <property type="taxonomic scope" value="Bacteria"/>
</dbReference>
<reference evidence="1 2" key="1">
    <citation type="submission" date="2008-06" db="EMBL/GenBank/DDBJ databases">
        <title>Complete sequence of Chloroherpeton thalassium ATCC 35110.</title>
        <authorList>
            <consortium name="US DOE Joint Genome Institute"/>
            <person name="Lucas S."/>
            <person name="Copeland A."/>
            <person name="Lapidus A."/>
            <person name="Glavina del Rio T."/>
            <person name="Dalin E."/>
            <person name="Tice H."/>
            <person name="Bruce D."/>
            <person name="Goodwin L."/>
            <person name="Pitluck S."/>
            <person name="Schmutz J."/>
            <person name="Larimer F."/>
            <person name="Land M."/>
            <person name="Hauser L."/>
            <person name="Kyrpides N."/>
            <person name="Mikhailova N."/>
            <person name="Liu Z."/>
            <person name="Li T."/>
            <person name="Zhao F."/>
            <person name="Overmann J."/>
            <person name="Bryant D.A."/>
            <person name="Richardson P."/>
        </authorList>
    </citation>
    <scope>NUCLEOTIDE SEQUENCE [LARGE SCALE GENOMIC DNA]</scope>
    <source>
        <strain evidence="2">ATCC 35110 / GB-78</strain>
    </source>
</reference>
<dbReference type="RefSeq" id="WP_012499779.1">
    <property type="nucleotide sequence ID" value="NC_011026.1"/>
</dbReference>
<dbReference type="AlphaFoldDB" id="B3QZ02"/>
<dbReference type="EMBL" id="CP001100">
    <property type="protein sequence ID" value="ACF13695.1"/>
    <property type="molecule type" value="Genomic_DNA"/>
</dbReference>
<evidence type="ECO:0000313" key="1">
    <source>
        <dbReference type="EMBL" id="ACF13695.1"/>
    </source>
</evidence>
<dbReference type="KEGG" id="cts:Ctha_1232"/>
<protein>
    <submittedName>
        <fullName evidence="1">Uncharacterized protein</fullName>
    </submittedName>
</protein>
<accession>B3QZ02</accession>
<gene>
    <name evidence="1" type="ordered locus">Ctha_1232</name>
</gene>
<proteinExistence type="predicted"/>